<dbReference type="EMBL" id="AP025592">
    <property type="protein sequence ID" value="BDG10807.1"/>
    <property type="molecule type" value="Genomic_DNA"/>
</dbReference>
<dbReference type="SUPFAM" id="SSF101790">
    <property type="entry name" value="Aminomethyltransferase beta-barrel domain"/>
    <property type="match status" value="1"/>
</dbReference>
<evidence type="ECO:0000259" key="3">
    <source>
        <dbReference type="Pfam" id="PF08669"/>
    </source>
</evidence>
<dbReference type="InterPro" id="IPR045179">
    <property type="entry name" value="YgfZ/GcvT"/>
</dbReference>
<name>A0ABN6NFI2_9BACT</name>
<dbReference type="PANTHER" id="PTHR22602:SF0">
    <property type="entry name" value="TRANSFERASE CAF17, MITOCHONDRIAL-RELATED"/>
    <property type="match status" value="1"/>
</dbReference>
<dbReference type="PIRSF" id="PIRSF006487">
    <property type="entry name" value="GcvT"/>
    <property type="match status" value="1"/>
</dbReference>
<dbReference type="InterPro" id="IPR013977">
    <property type="entry name" value="GcvT_C"/>
</dbReference>
<dbReference type="NCBIfam" id="TIGR03317">
    <property type="entry name" value="ygfZ_signature"/>
    <property type="match status" value="1"/>
</dbReference>
<evidence type="ECO:0000259" key="2">
    <source>
        <dbReference type="Pfam" id="PF01571"/>
    </source>
</evidence>
<accession>A0ABN6NFI2</accession>
<evidence type="ECO:0000313" key="4">
    <source>
        <dbReference type="EMBL" id="BDG10807.1"/>
    </source>
</evidence>
<gene>
    <name evidence="4" type="ORF">AMPC_39200</name>
</gene>
<protein>
    <submittedName>
        <fullName evidence="4">Folate-binding protein YgfZ</fullName>
    </submittedName>
</protein>
<keyword evidence="1" id="KW-0809">Transit peptide</keyword>
<dbReference type="InterPro" id="IPR029043">
    <property type="entry name" value="GcvT/YgfZ_C"/>
</dbReference>
<dbReference type="SUPFAM" id="SSF103025">
    <property type="entry name" value="Folate-binding domain"/>
    <property type="match status" value="1"/>
</dbReference>
<dbReference type="Pfam" id="PF01571">
    <property type="entry name" value="GCV_T"/>
    <property type="match status" value="1"/>
</dbReference>
<dbReference type="InterPro" id="IPR027266">
    <property type="entry name" value="TrmE/GcvT-like"/>
</dbReference>
<dbReference type="Pfam" id="PF08669">
    <property type="entry name" value="GCV_T_C"/>
    <property type="match status" value="1"/>
</dbReference>
<feature type="domain" description="GCVT N-terminal" evidence="2">
    <location>
        <begin position="10"/>
        <end position="131"/>
    </location>
</feature>
<dbReference type="Gene3D" id="3.30.1360.120">
    <property type="entry name" value="Probable tRNA modification gtpase trme, domain 1"/>
    <property type="match status" value="1"/>
</dbReference>
<evidence type="ECO:0000256" key="1">
    <source>
        <dbReference type="ARBA" id="ARBA00022946"/>
    </source>
</evidence>
<feature type="domain" description="Aminomethyltransferase C-terminal" evidence="3">
    <location>
        <begin position="234"/>
        <end position="288"/>
    </location>
</feature>
<dbReference type="InterPro" id="IPR017703">
    <property type="entry name" value="YgfZ/GCV_T_CS"/>
</dbReference>
<keyword evidence="5" id="KW-1185">Reference proteome</keyword>
<dbReference type="InterPro" id="IPR006222">
    <property type="entry name" value="GCVT_N"/>
</dbReference>
<organism evidence="4 5">
    <name type="scientific">Anaeromyxobacter paludicola</name>
    <dbReference type="NCBI Taxonomy" id="2918171"/>
    <lineage>
        <taxon>Bacteria</taxon>
        <taxon>Pseudomonadati</taxon>
        <taxon>Myxococcota</taxon>
        <taxon>Myxococcia</taxon>
        <taxon>Myxococcales</taxon>
        <taxon>Cystobacterineae</taxon>
        <taxon>Anaeromyxobacteraceae</taxon>
        <taxon>Anaeromyxobacter</taxon>
    </lineage>
</organism>
<proteinExistence type="predicted"/>
<sequence>MPFAMTLTEKLAAARACAAVAPISRRGVLRFTGQDRQDYLHRMLTQDVASLRPGQSAYTAVLEAKGHLVAEGFLLVLPEALLLAVDPAALAGARAHLEKFVIMDDVVVEDASEAFRVLTALGPSGVERARALAPEAPAIAEPRRGAPALDLLVPPEAAERLRAALLEGGAAALDEADLEVLRVAAGVARWGAELDGKRLPMEAGLTRAAIHFGKGCYQGQEIVIRATVRGHLQRGLVALALPPGAAAGAPLTADGQEVGQVTSAADAPEGRIGLGYVRRAHWKEGERLGCAGGEATVTRVVVEDGLPVERGAPC</sequence>
<dbReference type="Proteomes" id="UP001162734">
    <property type="component" value="Chromosome"/>
</dbReference>
<dbReference type="PANTHER" id="PTHR22602">
    <property type="entry name" value="TRANSFERASE CAF17, MITOCHONDRIAL-RELATED"/>
    <property type="match status" value="1"/>
</dbReference>
<evidence type="ECO:0000313" key="5">
    <source>
        <dbReference type="Proteomes" id="UP001162734"/>
    </source>
</evidence>
<reference evidence="5" key="1">
    <citation type="journal article" date="2022" name="Int. J. Syst. Evol. Microbiol.">
        <title>Anaeromyxobacter oryzae sp. nov., Anaeromyxobacter diazotrophicus sp. nov. and Anaeromyxobacter paludicola sp. nov., isolated from paddy soils.</title>
        <authorList>
            <person name="Itoh H."/>
            <person name="Xu Z."/>
            <person name="Mise K."/>
            <person name="Masuda Y."/>
            <person name="Ushijima N."/>
            <person name="Hayakawa C."/>
            <person name="Shiratori Y."/>
            <person name="Senoo K."/>
        </authorList>
    </citation>
    <scope>NUCLEOTIDE SEQUENCE [LARGE SCALE GENOMIC DNA]</scope>
    <source>
        <strain evidence="5">Red630</strain>
    </source>
</reference>